<organism evidence="4 5">
    <name type="scientific">Coemansia brasiliensis</name>
    <dbReference type="NCBI Taxonomy" id="2650707"/>
    <lineage>
        <taxon>Eukaryota</taxon>
        <taxon>Fungi</taxon>
        <taxon>Fungi incertae sedis</taxon>
        <taxon>Zoopagomycota</taxon>
        <taxon>Kickxellomycotina</taxon>
        <taxon>Kickxellomycetes</taxon>
        <taxon>Kickxellales</taxon>
        <taxon>Kickxellaceae</taxon>
        <taxon>Coemansia</taxon>
    </lineage>
</organism>
<accession>A0A9W8M006</accession>
<dbReference type="Proteomes" id="UP001139887">
    <property type="component" value="Unassembled WGS sequence"/>
</dbReference>
<dbReference type="InterPro" id="IPR001849">
    <property type="entry name" value="PH_domain"/>
</dbReference>
<feature type="compositionally biased region" description="Polar residues" evidence="1">
    <location>
        <begin position="307"/>
        <end position="320"/>
    </location>
</feature>
<dbReference type="Gene3D" id="2.30.29.30">
    <property type="entry name" value="Pleckstrin-homology domain (PH domain)/Phosphotyrosine-binding domain (PTB)"/>
    <property type="match status" value="1"/>
</dbReference>
<dbReference type="OrthoDB" id="43122at2759"/>
<keyword evidence="5" id="KW-1185">Reference proteome</keyword>
<feature type="compositionally biased region" description="Polar residues" evidence="1">
    <location>
        <begin position="286"/>
        <end position="299"/>
    </location>
</feature>
<feature type="compositionally biased region" description="Low complexity" evidence="1">
    <location>
        <begin position="257"/>
        <end position="268"/>
    </location>
</feature>
<feature type="region of interest" description="Disordered" evidence="1">
    <location>
        <begin position="413"/>
        <end position="432"/>
    </location>
</feature>
<feature type="compositionally biased region" description="Polar residues" evidence="1">
    <location>
        <begin position="57"/>
        <end position="68"/>
    </location>
</feature>
<evidence type="ECO:0000259" key="2">
    <source>
        <dbReference type="PROSITE" id="PS50003"/>
    </source>
</evidence>
<evidence type="ECO:0000313" key="5">
    <source>
        <dbReference type="Proteomes" id="UP001139887"/>
    </source>
</evidence>
<evidence type="ECO:0000313" key="4">
    <source>
        <dbReference type="EMBL" id="KAJ2848090.1"/>
    </source>
</evidence>
<feature type="compositionally biased region" description="Basic and acidic residues" evidence="1">
    <location>
        <begin position="413"/>
        <end position="422"/>
    </location>
</feature>
<dbReference type="GO" id="GO:0007165">
    <property type="term" value="P:signal transduction"/>
    <property type="evidence" value="ECO:0007669"/>
    <property type="project" value="InterPro"/>
</dbReference>
<dbReference type="AlphaFoldDB" id="A0A9W8M006"/>
<dbReference type="SUPFAM" id="SSF50729">
    <property type="entry name" value="PH domain-like"/>
    <property type="match status" value="1"/>
</dbReference>
<dbReference type="Pfam" id="PF00788">
    <property type="entry name" value="RA"/>
    <property type="match status" value="1"/>
</dbReference>
<dbReference type="Gene3D" id="3.10.20.90">
    <property type="entry name" value="Phosphatidylinositol 3-kinase Catalytic Subunit, Chain A, domain 1"/>
    <property type="match status" value="1"/>
</dbReference>
<dbReference type="PANTHER" id="PTHR38700">
    <property type="entry name" value="YALI0E22418P"/>
    <property type="match status" value="1"/>
</dbReference>
<dbReference type="InterPro" id="IPR029071">
    <property type="entry name" value="Ubiquitin-like_domsf"/>
</dbReference>
<feature type="domain" description="PH" evidence="2">
    <location>
        <begin position="751"/>
        <end position="861"/>
    </location>
</feature>
<dbReference type="InterPro" id="IPR011993">
    <property type="entry name" value="PH-like_dom_sf"/>
</dbReference>
<dbReference type="SUPFAM" id="SSF54236">
    <property type="entry name" value="Ubiquitin-like"/>
    <property type="match status" value="1"/>
</dbReference>
<comment type="caution">
    <text evidence="4">The sequence shown here is derived from an EMBL/GenBank/DDBJ whole genome shotgun (WGS) entry which is preliminary data.</text>
</comment>
<evidence type="ECO:0000259" key="3">
    <source>
        <dbReference type="PROSITE" id="PS50200"/>
    </source>
</evidence>
<feature type="compositionally biased region" description="Polar residues" evidence="1">
    <location>
        <begin position="269"/>
        <end position="278"/>
    </location>
</feature>
<feature type="domain" description="Ras-associating" evidence="3">
    <location>
        <begin position="672"/>
        <end position="736"/>
    </location>
</feature>
<evidence type="ECO:0008006" key="6">
    <source>
        <dbReference type="Google" id="ProtNLM"/>
    </source>
</evidence>
<proteinExistence type="predicted"/>
<feature type="non-terminal residue" evidence="4">
    <location>
        <position position="863"/>
    </location>
</feature>
<name>A0A9W8M006_9FUNG</name>
<dbReference type="PROSITE" id="PS50003">
    <property type="entry name" value="PH_DOMAIN"/>
    <property type="match status" value="1"/>
</dbReference>
<gene>
    <name evidence="4" type="ORF">IWW36_003501</name>
</gene>
<dbReference type="EMBL" id="JANBUW010000214">
    <property type="protein sequence ID" value="KAJ2848090.1"/>
    <property type="molecule type" value="Genomic_DNA"/>
</dbReference>
<feature type="region of interest" description="Disordered" evidence="1">
    <location>
        <begin position="49"/>
        <end position="369"/>
    </location>
</feature>
<feature type="compositionally biased region" description="Polar residues" evidence="1">
    <location>
        <begin position="202"/>
        <end position="212"/>
    </location>
</feature>
<dbReference type="PROSITE" id="PS50200">
    <property type="entry name" value="RA"/>
    <property type="match status" value="1"/>
</dbReference>
<reference evidence="4" key="1">
    <citation type="submission" date="2022-07" db="EMBL/GenBank/DDBJ databases">
        <title>Phylogenomic reconstructions and comparative analyses of Kickxellomycotina fungi.</title>
        <authorList>
            <person name="Reynolds N.K."/>
            <person name="Stajich J.E."/>
            <person name="Barry K."/>
            <person name="Grigoriev I.V."/>
            <person name="Crous P."/>
            <person name="Smith M.E."/>
        </authorList>
    </citation>
    <scope>NUCLEOTIDE SEQUENCE</scope>
    <source>
        <strain evidence="4">NRRL 1566</strain>
    </source>
</reference>
<protein>
    <recommendedName>
        <fullName evidence="6">PH domain-containing protein</fullName>
    </recommendedName>
</protein>
<evidence type="ECO:0000256" key="1">
    <source>
        <dbReference type="SAM" id="MobiDB-lite"/>
    </source>
</evidence>
<dbReference type="PANTHER" id="PTHR38700:SF1">
    <property type="entry name" value="PH DOMAIN-CONTAINING PROTEIN"/>
    <property type="match status" value="1"/>
</dbReference>
<sequence>MGTPHTAGTGYDPQLELELEQQQQQFQQQYLQQYRQMQQQQQPWVDDAFAGQGIGGFQNTPHNPNLPQTLGMPAYLHTPPHIAPATRAPNRRPWVRNHAQPKPMAAPHVSEIQPPSSSSEDESSSSDESAYGINSDEEVPIAAANSAPAPVSRREQARPANGDSSAEESDDDVPLSIISSSSAQNNATVRRTKTVAPAALSPRSQVFKSLSMRSRPCARHDQHAAMSEAESDEDAPLDKLKAELASGARPTPSINGSSRAASLSSVRRTNTASTSTHNAIVDVEQTKPNSATSIQSASESDVEQPSAEPQLSASVKSLSPQPTPHPSPALSSHHSTVSEANSCKPSKPSPCTGKVPEYLPSGNALPGLPVKRRSIKPRAAVQYIALADIIESTEQAQNQHENESDDRQQAIDDASASDHDARSIQSFTSVSSRGDKLMETLRTGPVELLTASTEHSGSKAAVDRVIPEDYGDIDQLLEDLDGIMNGSLAARRRFSLTLMRHSLAVSHGLVEPADFSESLEGDHLSNIGTTADNIDTDYQPIEEFKPLEISTGADQTDIGNGLDLGDLLTTLSLTNHGNNDDDDVQPLDKLAAKRMPATESDSQAPMLAVASPLVQPPEAPPEPPTQPVELTRSQKIQKALEKLDLMNVRKVSIRIYVQDARRYYTFSLTEFTTSEMIIKDMKKSNIIDADKDNWALFELVDYFGIERPLNHYENLMSVVESWEPRSNNYIIAKGFSQQPALTLLGGVHSGEHAVQGMLYYRVKKSKWQKGVFRLQGHNMLFLKDSRGKAKKDSHYLTLTNNDVYTPFQPLRGAPTRFVFGLKSEMPMQMFEKPDEDYVKWFAVQTLDGLRQWLQILRFSKNQI</sequence>
<dbReference type="InterPro" id="IPR000159">
    <property type="entry name" value="RA_dom"/>
</dbReference>